<proteinExistence type="inferred from homology"/>
<dbReference type="GO" id="GO:0016020">
    <property type="term" value="C:membrane"/>
    <property type="evidence" value="ECO:0007669"/>
    <property type="project" value="InterPro"/>
</dbReference>
<accession>A0A3Q3F3P1</accession>
<evidence type="ECO:0000256" key="5">
    <source>
        <dbReference type="ARBA" id="ARBA00022490"/>
    </source>
</evidence>
<dbReference type="PANTHER" id="PTHR46881">
    <property type="entry name" value="PALMDELPHIN"/>
    <property type="match status" value="1"/>
</dbReference>
<dbReference type="GO" id="GO:0005737">
    <property type="term" value="C:cytoplasm"/>
    <property type="evidence" value="ECO:0007669"/>
    <property type="project" value="UniProtKB-SubCell"/>
</dbReference>
<dbReference type="AlphaFoldDB" id="A0A3Q3F3P1"/>
<organism evidence="11 12">
    <name type="scientific">Labrus bergylta</name>
    <name type="common">ballan wrasse</name>
    <dbReference type="NCBI Taxonomy" id="56723"/>
    <lineage>
        <taxon>Eukaryota</taxon>
        <taxon>Metazoa</taxon>
        <taxon>Chordata</taxon>
        <taxon>Craniata</taxon>
        <taxon>Vertebrata</taxon>
        <taxon>Euteleostomi</taxon>
        <taxon>Actinopterygii</taxon>
        <taxon>Neopterygii</taxon>
        <taxon>Teleostei</taxon>
        <taxon>Neoteleostei</taxon>
        <taxon>Acanthomorphata</taxon>
        <taxon>Eupercaria</taxon>
        <taxon>Labriformes</taxon>
        <taxon>Labridae</taxon>
        <taxon>Labrus</taxon>
    </lineage>
</organism>
<dbReference type="GeneTree" id="ENSGT00940000157718"/>
<dbReference type="Ensembl" id="ENSLBET00000015046.1">
    <property type="protein sequence ID" value="ENSLBEP00000014218.1"/>
    <property type="gene ID" value="ENSLBEG00000011031.1"/>
</dbReference>
<comment type="subcellular location">
    <subcellularLocation>
        <location evidence="1">Cell projection</location>
        <location evidence="1">Dendrite</location>
    </subcellularLocation>
    <subcellularLocation>
        <location evidence="3">Cell projection</location>
        <location evidence="3">Dendritic spine</location>
    </subcellularLocation>
    <subcellularLocation>
        <location evidence="2">Cytoplasm</location>
    </subcellularLocation>
</comment>
<dbReference type="Pfam" id="PF03285">
    <property type="entry name" value="Paralemmin"/>
    <property type="match status" value="1"/>
</dbReference>
<keyword evidence="8" id="KW-0966">Cell projection</keyword>
<sequence>RIEMDVLSLEREESIISTNESLILNRLKAVERTLFAMEINVTKNLLTGESKVLSTATIPADELHQHTGLKVYDDGRKCVYAFNSQEVCASELSANEVEQLLRSATMHRKENHQNYCEPRSTRKDDYVSVGEEDLYCLRSDHNGNHPTVMYSGPAPTDRLPSPLFEDNAPYTILNAVNTTEPITAIFMGFQMAQDDRGLGHEFEGSLKAELVLIEDNEDVGEDNNTKENNNAGPTAANNYQNERSTNGNMKHTPRPVGPGIRKIQKKHRHCCTVC</sequence>
<keyword evidence="12" id="KW-1185">Reference proteome</keyword>
<dbReference type="GO" id="GO:0043197">
    <property type="term" value="C:dendritic spine"/>
    <property type="evidence" value="ECO:0007669"/>
    <property type="project" value="UniProtKB-SubCell"/>
</dbReference>
<evidence type="ECO:0000256" key="8">
    <source>
        <dbReference type="ARBA" id="ARBA00023273"/>
    </source>
</evidence>
<dbReference type="InParanoid" id="A0A3Q3F3P1"/>
<dbReference type="PANTHER" id="PTHR46881:SF1">
    <property type="entry name" value="PALMDELPHIN"/>
    <property type="match status" value="1"/>
</dbReference>
<feature type="compositionally biased region" description="Polar residues" evidence="10">
    <location>
        <begin position="226"/>
        <end position="249"/>
    </location>
</feature>
<evidence type="ECO:0000256" key="2">
    <source>
        <dbReference type="ARBA" id="ARBA00004496"/>
    </source>
</evidence>
<keyword evidence="6" id="KW-0770">Synapse</keyword>
<evidence type="ECO:0000256" key="3">
    <source>
        <dbReference type="ARBA" id="ARBA00004552"/>
    </source>
</evidence>
<dbReference type="Proteomes" id="UP000261660">
    <property type="component" value="Unplaced"/>
</dbReference>
<feature type="region of interest" description="Disordered" evidence="10">
    <location>
        <begin position="219"/>
        <end position="262"/>
    </location>
</feature>
<dbReference type="GO" id="GO:0008360">
    <property type="term" value="P:regulation of cell shape"/>
    <property type="evidence" value="ECO:0007669"/>
    <property type="project" value="InterPro"/>
</dbReference>
<evidence type="ECO:0000256" key="10">
    <source>
        <dbReference type="SAM" id="MobiDB-lite"/>
    </source>
</evidence>
<name>A0A3Q3F3P1_9LABR</name>
<reference evidence="11" key="1">
    <citation type="submission" date="2025-08" db="UniProtKB">
        <authorList>
            <consortium name="Ensembl"/>
        </authorList>
    </citation>
    <scope>IDENTIFICATION</scope>
</reference>
<evidence type="ECO:0000313" key="11">
    <source>
        <dbReference type="Ensembl" id="ENSLBEP00000014218.1"/>
    </source>
</evidence>
<reference evidence="11" key="2">
    <citation type="submission" date="2025-09" db="UniProtKB">
        <authorList>
            <consortium name="Ensembl"/>
        </authorList>
    </citation>
    <scope>IDENTIFICATION</scope>
</reference>
<keyword evidence="5" id="KW-0963">Cytoplasm</keyword>
<keyword evidence="7" id="KW-0175">Coiled coil</keyword>
<evidence type="ECO:0000256" key="1">
    <source>
        <dbReference type="ARBA" id="ARBA00004279"/>
    </source>
</evidence>
<protein>
    <recommendedName>
        <fullName evidence="9">Palmdelphin</fullName>
    </recommendedName>
</protein>
<dbReference type="InterPro" id="IPR004965">
    <property type="entry name" value="Paralemmin"/>
</dbReference>
<comment type="similarity">
    <text evidence="4">Belongs to the paralemmin family.</text>
</comment>
<dbReference type="STRING" id="56723.ENSLBEP00000014218"/>
<evidence type="ECO:0000256" key="7">
    <source>
        <dbReference type="ARBA" id="ARBA00023054"/>
    </source>
</evidence>
<evidence type="ECO:0000256" key="4">
    <source>
        <dbReference type="ARBA" id="ARBA00005756"/>
    </source>
</evidence>
<evidence type="ECO:0000313" key="12">
    <source>
        <dbReference type="Proteomes" id="UP000261660"/>
    </source>
</evidence>
<evidence type="ECO:0000256" key="6">
    <source>
        <dbReference type="ARBA" id="ARBA00023018"/>
    </source>
</evidence>
<evidence type="ECO:0000256" key="9">
    <source>
        <dbReference type="ARBA" id="ARBA00040857"/>
    </source>
</evidence>